<organism evidence="3">
    <name type="scientific">Angiostrongylus costaricensis</name>
    <name type="common">Nematode worm</name>
    <dbReference type="NCBI Taxonomy" id="334426"/>
    <lineage>
        <taxon>Eukaryota</taxon>
        <taxon>Metazoa</taxon>
        <taxon>Ecdysozoa</taxon>
        <taxon>Nematoda</taxon>
        <taxon>Chromadorea</taxon>
        <taxon>Rhabditida</taxon>
        <taxon>Rhabditina</taxon>
        <taxon>Rhabditomorpha</taxon>
        <taxon>Strongyloidea</taxon>
        <taxon>Metastrongylidae</taxon>
        <taxon>Angiostrongylus</taxon>
    </lineage>
</organism>
<dbReference type="Proteomes" id="UP000267027">
    <property type="component" value="Unassembled WGS sequence"/>
</dbReference>
<evidence type="ECO:0000313" key="1">
    <source>
        <dbReference type="EMBL" id="VDM59832.1"/>
    </source>
</evidence>
<protein>
    <submittedName>
        <fullName evidence="3">Coproporphyrinogen III oxidase</fullName>
    </submittedName>
</protein>
<evidence type="ECO:0000313" key="2">
    <source>
        <dbReference type="Proteomes" id="UP000267027"/>
    </source>
</evidence>
<keyword evidence="2" id="KW-1185">Reference proteome</keyword>
<gene>
    <name evidence="1" type="ORF">ACOC_LOCUS8247</name>
</gene>
<sequence length="85" mass="9746">METGAQLNREEIVKRVMKEQPFLTKFFALELASEEQIKKVETEAGSEQFERIMCDTNNKNIQTELQIGTIFGASHEEKVKDVGVR</sequence>
<dbReference type="AlphaFoldDB" id="A0A0R3PRT1"/>
<name>A0A0R3PRT1_ANGCS</name>
<dbReference type="WBParaSite" id="ACOC_0000824601-mRNA-1">
    <property type="protein sequence ID" value="ACOC_0000824601-mRNA-1"/>
    <property type="gene ID" value="ACOC_0000824601"/>
</dbReference>
<accession>A0A0R3PRT1</accession>
<dbReference type="EMBL" id="UYYA01004133">
    <property type="protein sequence ID" value="VDM59832.1"/>
    <property type="molecule type" value="Genomic_DNA"/>
</dbReference>
<reference evidence="1 2" key="2">
    <citation type="submission" date="2018-11" db="EMBL/GenBank/DDBJ databases">
        <authorList>
            <consortium name="Pathogen Informatics"/>
        </authorList>
    </citation>
    <scope>NUCLEOTIDE SEQUENCE [LARGE SCALE GENOMIC DNA]</scope>
    <source>
        <strain evidence="1 2">Costa Rica</strain>
    </source>
</reference>
<proteinExistence type="predicted"/>
<reference evidence="3" key="1">
    <citation type="submission" date="2017-02" db="UniProtKB">
        <authorList>
            <consortium name="WormBaseParasite"/>
        </authorList>
    </citation>
    <scope>IDENTIFICATION</scope>
</reference>
<evidence type="ECO:0000313" key="3">
    <source>
        <dbReference type="WBParaSite" id="ACOC_0000824601-mRNA-1"/>
    </source>
</evidence>